<reference evidence="1" key="2">
    <citation type="journal article" date="2015" name="Fish Shellfish Immunol.">
        <title>Early steps in the European eel (Anguilla anguilla)-Vibrio vulnificus interaction in the gills: Role of the RtxA13 toxin.</title>
        <authorList>
            <person name="Callol A."/>
            <person name="Pajuelo D."/>
            <person name="Ebbesson L."/>
            <person name="Teles M."/>
            <person name="MacKenzie S."/>
            <person name="Amaro C."/>
        </authorList>
    </citation>
    <scope>NUCLEOTIDE SEQUENCE</scope>
</reference>
<sequence length="34" mass="4276">MWTYKKIYIRIFKILNWQWHHYADLPLQLNLAAS</sequence>
<name>A0A0E9V1I5_ANGAN</name>
<dbReference type="AlphaFoldDB" id="A0A0E9V1I5"/>
<protein>
    <submittedName>
        <fullName evidence="1">Uncharacterized protein</fullName>
    </submittedName>
</protein>
<proteinExistence type="predicted"/>
<evidence type="ECO:0000313" key="1">
    <source>
        <dbReference type="EMBL" id="JAH71907.1"/>
    </source>
</evidence>
<accession>A0A0E9V1I5</accession>
<dbReference type="EMBL" id="GBXM01036670">
    <property type="protein sequence ID" value="JAH71907.1"/>
    <property type="molecule type" value="Transcribed_RNA"/>
</dbReference>
<organism evidence="1">
    <name type="scientific">Anguilla anguilla</name>
    <name type="common">European freshwater eel</name>
    <name type="synonym">Muraena anguilla</name>
    <dbReference type="NCBI Taxonomy" id="7936"/>
    <lineage>
        <taxon>Eukaryota</taxon>
        <taxon>Metazoa</taxon>
        <taxon>Chordata</taxon>
        <taxon>Craniata</taxon>
        <taxon>Vertebrata</taxon>
        <taxon>Euteleostomi</taxon>
        <taxon>Actinopterygii</taxon>
        <taxon>Neopterygii</taxon>
        <taxon>Teleostei</taxon>
        <taxon>Anguilliformes</taxon>
        <taxon>Anguillidae</taxon>
        <taxon>Anguilla</taxon>
    </lineage>
</organism>
<reference evidence="1" key="1">
    <citation type="submission" date="2014-11" db="EMBL/GenBank/DDBJ databases">
        <authorList>
            <person name="Amaro Gonzalez C."/>
        </authorList>
    </citation>
    <scope>NUCLEOTIDE SEQUENCE</scope>
</reference>